<proteinExistence type="predicted"/>
<evidence type="ECO:0000313" key="2">
    <source>
        <dbReference type="Proteomes" id="UP000821845"/>
    </source>
</evidence>
<dbReference type="Proteomes" id="UP000821845">
    <property type="component" value="Chromosome 10"/>
</dbReference>
<gene>
    <name evidence="1" type="ORF">HPB50_006941</name>
</gene>
<keyword evidence="2" id="KW-1185">Reference proteome</keyword>
<protein>
    <submittedName>
        <fullName evidence="1">Uncharacterized protein</fullName>
    </submittedName>
</protein>
<reference evidence="1" key="1">
    <citation type="submission" date="2020-05" db="EMBL/GenBank/DDBJ databases">
        <title>Large-scale comparative analyses of tick genomes elucidate their genetic diversity and vector capacities.</title>
        <authorList>
            <person name="Jia N."/>
            <person name="Wang J."/>
            <person name="Shi W."/>
            <person name="Du L."/>
            <person name="Sun Y."/>
            <person name="Zhan W."/>
            <person name="Jiang J."/>
            <person name="Wang Q."/>
            <person name="Zhang B."/>
            <person name="Ji P."/>
            <person name="Sakyi L.B."/>
            <person name="Cui X."/>
            <person name="Yuan T."/>
            <person name="Jiang B."/>
            <person name="Yang W."/>
            <person name="Lam T.T.-Y."/>
            <person name="Chang Q."/>
            <person name="Ding S."/>
            <person name="Wang X."/>
            <person name="Zhu J."/>
            <person name="Ruan X."/>
            <person name="Zhao L."/>
            <person name="Wei J."/>
            <person name="Que T."/>
            <person name="Du C."/>
            <person name="Cheng J."/>
            <person name="Dai P."/>
            <person name="Han X."/>
            <person name="Huang E."/>
            <person name="Gao Y."/>
            <person name="Liu J."/>
            <person name="Shao H."/>
            <person name="Ye R."/>
            <person name="Li L."/>
            <person name="Wei W."/>
            <person name="Wang X."/>
            <person name="Wang C."/>
            <person name="Yang T."/>
            <person name="Huo Q."/>
            <person name="Li W."/>
            <person name="Guo W."/>
            <person name="Chen H."/>
            <person name="Zhou L."/>
            <person name="Ni X."/>
            <person name="Tian J."/>
            <person name="Zhou Y."/>
            <person name="Sheng Y."/>
            <person name="Liu T."/>
            <person name="Pan Y."/>
            <person name="Xia L."/>
            <person name="Li J."/>
            <person name="Zhao F."/>
            <person name="Cao W."/>
        </authorList>
    </citation>
    <scope>NUCLEOTIDE SEQUENCE</scope>
    <source>
        <strain evidence="1">Hyas-2018</strain>
    </source>
</reference>
<evidence type="ECO:0000313" key="1">
    <source>
        <dbReference type="EMBL" id="KAH6942516.1"/>
    </source>
</evidence>
<accession>A0ACB7T8S0</accession>
<organism evidence="1 2">
    <name type="scientific">Hyalomma asiaticum</name>
    <name type="common">Tick</name>
    <dbReference type="NCBI Taxonomy" id="266040"/>
    <lineage>
        <taxon>Eukaryota</taxon>
        <taxon>Metazoa</taxon>
        <taxon>Ecdysozoa</taxon>
        <taxon>Arthropoda</taxon>
        <taxon>Chelicerata</taxon>
        <taxon>Arachnida</taxon>
        <taxon>Acari</taxon>
        <taxon>Parasitiformes</taxon>
        <taxon>Ixodida</taxon>
        <taxon>Ixodoidea</taxon>
        <taxon>Ixodidae</taxon>
        <taxon>Hyalomminae</taxon>
        <taxon>Hyalomma</taxon>
    </lineage>
</organism>
<comment type="caution">
    <text evidence="1">The sequence shown here is derived from an EMBL/GenBank/DDBJ whole genome shotgun (WGS) entry which is preliminary data.</text>
</comment>
<name>A0ACB7T8S0_HYAAI</name>
<dbReference type="EMBL" id="CM023490">
    <property type="protein sequence ID" value="KAH6942516.1"/>
    <property type="molecule type" value="Genomic_DNA"/>
</dbReference>
<sequence>MERSTDALIDGWSSRNRQLHGNVTKRAAPVAILQQRSVRPNGMHPRPQGRGTSRKFWSRKPARRLQLLWPADYRGPQVSEAKEAAPASHSCAMVAAWIATHDLRRSSRSGSAGWNQHVGQQFHRSGRDAIASWGASWNTWPHSVLPCAHRVCGSLDRNKRALGVHQRFLEPILAWLEENFWRLDRAWKKQGGAPAAWKSLAGVHYLRKVEGYAS</sequence>